<evidence type="ECO:0000313" key="3">
    <source>
        <dbReference type="EMBL" id="CDO53907.1"/>
    </source>
</evidence>
<reference evidence="3" key="1">
    <citation type="submission" date="2014-03" db="EMBL/GenBank/DDBJ databases">
        <authorList>
            <person name="Casaregola S."/>
        </authorList>
    </citation>
    <scope>NUCLEOTIDE SEQUENCE [LARGE SCALE GENOMIC DNA]</scope>
    <source>
        <strain evidence="3">CLIB 918</strain>
    </source>
</reference>
<feature type="coiled-coil region" evidence="1">
    <location>
        <begin position="30"/>
        <end position="57"/>
    </location>
</feature>
<organism evidence="3 4">
    <name type="scientific">Geotrichum candidum</name>
    <name type="common">Oospora lactis</name>
    <name type="synonym">Dipodascus geotrichum</name>
    <dbReference type="NCBI Taxonomy" id="1173061"/>
    <lineage>
        <taxon>Eukaryota</taxon>
        <taxon>Fungi</taxon>
        <taxon>Dikarya</taxon>
        <taxon>Ascomycota</taxon>
        <taxon>Saccharomycotina</taxon>
        <taxon>Dipodascomycetes</taxon>
        <taxon>Dipodascales</taxon>
        <taxon>Dipodascaceae</taxon>
        <taxon>Geotrichum</taxon>
    </lineage>
</organism>
<dbReference type="Proteomes" id="UP000242525">
    <property type="component" value="Unassembled WGS sequence"/>
</dbReference>
<feature type="region of interest" description="Disordered" evidence="2">
    <location>
        <begin position="105"/>
        <end position="125"/>
    </location>
</feature>
<sequence>MATHSGTEPQQASGISSELVHDITEIARFCTETKMQQDRQQEELKKLTAALHTQEAEATHLGGEIRDHELTQRNRNELFVNQIVGLREEIKKLASAVEQLQARPAIQKSPAKTETDEIQKSSAEKTSPLVQTLEAMYIIGNTEYVVQADLPTTGAANDQAPSKVVAETVTEETNEVCERVSVAKSDEESKISVFSY</sequence>
<gene>
    <name evidence="3" type="ORF">BN980_GECA06s01594g</name>
</gene>
<evidence type="ECO:0000256" key="1">
    <source>
        <dbReference type="SAM" id="Coils"/>
    </source>
</evidence>
<accession>A0A0J9X9N1</accession>
<proteinExistence type="predicted"/>
<name>A0A0J9X9N1_GEOCN</name>
<dbReference type="EMBL" id="CCBN010000006">
    <property type="protein sequence ID" value="CDO53907.1"/>
    <property type="molecule type" value="Genomic_DNA"/>
</dbReference>
<keyword evidence="4" id="KW-1185">Reference proteome</keyword>
<dbReference type="AlphaFoldDB" id="A0A0J9X9N1"/>
<evidence type="ECO:0000256" key="2">
    <source>
        <dbReference type="SAM" id="MobiDB-lite"/>
    </source>
</evidence>
<keyword evidence="1" id="KW-0175">Coiled coil</keyword>
<comment type="caution">
    <text evidence="3">The sequence shown here is derived from an EMBL/GenBank/DDBJ whole genome shotgun (WGS) entry which is preliminary data.</text>
</comment>
<feature type="compositionally biased region" description="Basic and acidic residues" evidence="2">
    <location>
        <begin position="111"/>
        <end position="123"/>
    </location>
</feature>
<protein>
    <submittedName>
        <fullName evidence="3">Uncharacterized protein</fullName>
    </submittedName>
</protein>
<evidence type="ECO:0000313" key="4">
    <source>
        <dbReference type="Proteomes" id="UP000242525"/>
    </source>
</evidence>